<dbReference type="Proteomes" id="UP000244722">
    <property type="component" value="Unassembled WGS sequence"/>
</dbReference>
<keyword evidence="2" id="KW-1185">Reference proteome</keyword>
<dbReference type="AlphaFoldDB" id="A0A2T6ZG61"/>
<name>A0A2T6ZG61_TUBBO</name>
<comment type="caution">
    <text evidence="1">The sequence shown here is derived from an EMBL/GenBank/DDBJ whole genome shotgun (WGS) entry which is preliminary data.</text>
</comment>
<feature type="non-terminal residue" evidence="1">
    <location>
        <position position="164"/>
    </location>
</feature>
<gene>
    <name evidence="1" type="ORF">B9Z19DRAFT_1092772</name>
</gene>
<dbReference type="EMBL" id="NESQ01000297">
    <property type="protein sequence ID" value="PUU74477.1"/>
    <property type="molecule type" value="Genomic_DNA"/>
</dbReference>
<reference evidence="1 2" key="1">
    <citation type="submission" date="2017-04" db="EMBL/GenBank/DDBJ databases">
        <title>Draft genome sequence of Tuber borchii Vittad., a whitish edible truffle.</title>
        <authorList>
            <consortium name="DOE Joint Genome Institute"/>
            <person name="Murat C."/>
            <person name="Kuo A."/>
            <person name="Barry K.W."/>
            <person name="Clum A."/>
            <person name="Dockter R.B."/>
            <person name="Fauchery L."/>
            <person name="Iotti M."/>
            <person name="Kohler A."/>
            <person name="Labutti K."/>
            <person name="Lindquist E.A."/>
            <person name="Lipzen A."/>
            <person name="Ohm R.A."/>
            <person name="Wang M."/>
            <person name="Grigoriev I.V."/>
            <person name="Zambonelli A."/>
            <person name="Martin F.M."/>
        </authorList>
    </citation>
    <scope>NUCLEOTIDE SEQUENCE [LARGE SCALE GENOMIC DNA]</scope>
    <source>
        <strain evidence="1 2">Tbo3840</strain>
    </source>
</reference>
<accession>A0A2T6ZG61</accession>
<evidence type="ECO:0000313" key="2">
    <source>
        <dbReference type="Proteomes" id="UP000244722"/>
    </source>
</evidence>
<protein>
    <submittedName>
        <fullName evidence="1">Uncharacterized protein</fullName>
    </submittedName>
</protein>
<sequence length="164" mass="18299">MSAQYDQRLQTYSQNSIRPTPLTRSQPCRHPFFILSTPDHHPPCTIHHIFPPLRQQTHTHLFLLPHPKSAMLSVPSLAFSTCAPIPAGTLSLILLCLSFSPLLTTFSNSNLQSATAFSSSSYFFYPPAPLFTHIQKHTSHPSKVSIIDTVRCCIVVCLPVSYNL</sequence>
<evidence type="ECO:0000313" key="1">
    <source>
        <dbReference type="EMBL" id="PUU74477.1"/>
    </source>
</evidence>
<proteinExistence type="predicted"/>
<organism evidence="1 2">
    <name type="scientific">Tuber borchii</name>
    <name type="common">White truffle</name>
    <dbReference type="NCBI Taxonomy" id="42251"/>
    <lineage>
        <taxon>Eukaryota</taxon>
        <taxon>Fungi</taxon>
        <taxon>Dikarya</taxon>
        <taxon>Ascomycota</taxon>
        <taxon>Pezizomycotina</taxon>
        <taxon>Pezizomycetes</taxon>
        <taxon>Pezizales</taxon>
        <taxon>Tuberaceae</taxon>
        <taxon>Tuber</taxon>
    </lineage>
</organism>